<dbReference type="PIRSF" id="PIRSF036654">
    <property type="entry name" value="UCP036654"/>
    <property type="match status" value="1"/>
</dbReference>
<dbReference type="AlphaFoldDB" id="A0A2G4YYA0"/>
<keyword evidence="3" id="KW-0560">Oxidoreductase</keyword>
<dbReference type="NCBIfam" id="NF009472">
    <property type="entry name" value="PRK12834.1"/>
    <property type="match status" value="1"/>
</dbReference>
<dbReference type="Proteomes" id="UP000229730">
    <property type="component" value="Unassembled WGS sequence"/>
</dbReference>
<dbReference type="Pfam" id="PF00890">
    <property type="entry name" value="FAD_binding_2"/>
    <property type="match status" value="1"/>
</dbReference>
<dbReference type="PANTHER" id="PTHR43260:SF1">
    <property type="entry name" value="KSDD-LIKE STEROID DEHYDROGENASE RV0785"/>
    <property type="match status" value="1"/>
</dbReference>
<keyword evidence="6" id="KW-1185">Reference proteome</keyword>
<dbReference type="OrthoDB" id="3178130at2"/>
<dbReference type="Gene3D" id="3.50.50.60">
    <property type="entry name" value="FAD/NAD(P)-binding domain"/>
    <property type="match status" value="1"/>
</dbReference>
<dbReference type="RefSeq" id="WP_099470793.1">
    <property type="nucleotide sequence ID" value="NZ_CP041025.1"/>
</dbReference>
<dbReference type="InterPro" id="IPR036188">
    <property type="entry name" value="FAD/NAD-bd_sf"/>
</dbReference>
<accession>A0A2G4YYA0</accession>
<dbReference type="InterPro" id="IPR003953">
    <property type="entry name" value="FAD-dep_OxRdtase_2_FAD-bd"/>
</dbReference>
<evidence type="ECO:0000256" key="3">
    <source>
        <dbReference type="ARBA" id="ARBA00023002"/>
    </source>
</evidence>
<dbReference type="SUPFAM" id="SSF51905">
    <property type="entry name" value="FAD/NAD(P)-binding domain"/>
    <property type="match status" value="1"/>
</dbReference>
<evidence type="ECO:0000313" key="5">
    <source>
        <dbReference type="EMBL" id="PHZ86416.1"/>
    </source>
</evidence>
<keyword evidence="2" id="KW-0285">Flavoprotein</keyword>
<gene>
    <name evidence="5" type="ORF">CRD36_00570</name>
</gene>
<protein>
    <submittedName>
        <fullName evidence="5">FAD-binding dehydrogenase</fullName>
    </submittedName>
</protein>
<dbReference type="InParanoid" id="A0A2G4YYA0"/>
<dbReference type="GO" id="GO:0016627">
    <property type="term" value="F:oxidoreductase activity, acting on the CH-CH group of donors"/>
    <property type="evidence" value="ECO:0007669"/>
    <property type="project" value="InterPro"/>
</dbReference>
<dbReference type="EMBL" id="PDEM01000007">
    <property type="protein sequence ID" value="PHZ86416.1"/>
    <property type="molecule type" value="Genomic_DNA"/>
</dbReference>
<evidence type="ECO:0000259" key="4">
    <source>
        <dbReference type="Pfam" id="PF00890"/>
    </source>
</evidence>
<evidence type="ECO:0000256" key="1">
    <source>
        <dbReference type="ARBA" id="ARBA00001974"/>
    </source>
</evidence>
<name>A0A2G4YYA0_9PROT</name>
<dbReference type="InterPro" id="IPR014614">
    <property type="entry name" value="KsdD_DH"/>
</dbReference>
<reference evidence="5 6" key="1">
    <citation type="submission" date="2017-10" db="EMBL/GenBank/DDBJ databases">
        <title>Frigbacter circumglobatus gen. nov. sp. nov., isolated from sediment cultured in situ.</title>
        <authorList>
            <person name="Zhao Z."/>
        </authorList>
    </citation>
    <scope>NUCLEOTIDE SEQUENCE [LARGE SCALE GENOMIC DNA]</scope>
    <source>
        <strain evidence="5 6">ZYL</strain>
    </source>
</reference>
<sequence length="534" mass="59196">MTDKTDILIIGGGIAGVTLALDLLDRGETRQITLLDAQGEDALGGLAKSAFGGMMFVDTPLQRKSGIRDSPDRAWADWQNFADFGPEDNWPRAWGRYYVDQVTPQVHDWIRAQGIKFLPAVQWVERGLFQPGNSLPRYHVLFGTAYHLMTVLIDRLRAQARQQVRFRFHHRVESLITENNDVIGVTGRNNATGEAFTLTATTTVIATGGIGGNHAKVRNHWPKNWGKAPPRMLNGSHPSADGHLHDQVAQLGGQVTHLDKMWNYAAGIAHPQATFPNHGLSLVPTRSSLWLDHEGRRIGPLPLVTGFDTHYLCKQVARQDQPWTWQVMNWKIARRELAISGAAHNPDLRDRKMIRFLAKLLLKDDGLVRQMVAESPDFITAENLPELAQKMNQLTDAPHVDLDLMTRQISAYDQNLACGAKLQNDDQIRRLHHLRQWTGDRLRTCRDQQILDPKAGPLLAIRTQLITRKTLGGIQTNLDCAVLDAAGDAIPRLYAIGEAAGFGGGGASGKKSLEGTFLAGCVLTARRLAEVLTK</sequence>
<dbReference type="InterPro" id="IPR027477">
    <property type="entry name" value="Succ_DH/fumarate_Rdtase_cat_sf"/>
</dbReference>
<organism evidence="5 6">
    <name type="scientific">Paremcibacter congregatus</name>
    <dbReference type="NCBI Taxonomy" id="2043170"/>
    <lineage>
        <taxon>Bacteria</taxon>
        <taxon>Pseudomonadati</taxon>
        <taxon>Pseudomonadota</taxon>
        <taxon>Alphaproteobacteria</taxon>
        <taxon>Emcibacterales</taxon>
        <taxon>Emcibacteraceae</taxon>
        <taxon>Paremcibacter</taxon>
    </lineage>
</organism>
<evidence type="ECO:0000313" key="6">
    <source>
        <dbReference type="Proteomes" id="UP000229730"/>
    </source>
</evidence>
<feature type="domain" description="FAD-dependent oxidoreductase 2 FAD-binding" evidence="4">
    <location>
        <begin position="6"/>
        <end position="517"/>
    </location>
</feature>
<dbReference type="Gene3D" id="3.90.700.10">
    <property type="entry name" value="Succinate dehydrogenase/fumarate reductase flavoprotein, catalytic domain"/>
    <property type="match status" value="1"/>
</dbReference>
<comment type="caution">
    <text evidence="5">The sequence shown here is derived from an EMBL/GenBank/DDBJ whole genome shotgun (WGS) entry which is preliminary data.</text>
</comment>
<evidence type="ECO:0000256" key="2">
    <source>
        <dbReference type="ARBA" id="ARBA00022630"/>
    </source>
</evidence>
<proteinExistence type="predicted"/>
<dbReference type="PANTHER" id="PTHR43260">
    <property type="entry name" value="3-KETOSTEROID-DELTA-1-DEHYDROGENASE"/>
    <property type="match status" value="1"/>
</dbReference>
<comment type="cofactor">
    <cofactor evidence="1">
        <name>FAD</name>
        <dbReference type="ChEBI" id="CHEBI:57692"/>
    </cofactor>
</comment>